<accession>A0ABM6RNB3</accession>
<dbReference type="EMBL" id="CP019454">
    <property type="protein sequence ID" value="AUW92848.1"/>
    <property type="molecule type" value="Genomic_DNA"/>
</dbReference>
<dbReference type="SUPFAM" id="SSF55620">
    <property type="entry name" value="Tetrahydrobiopterin biosynthesis enzymes-like"/>
    <property type="match status" value="1"/>
</dbReference>
<protein>
    <recommendedName>
        <fullName evidence="6">7,8-dihydroneopterin aldolase</fullName>
        <ecNumber evidence="6">4.1.2.25</ecNumber>
    </recommendedName>
</protein>
<keyword evidence="4 6" id="KW-0289">Folate biosynthesis</keyword>
<evidence type="ECO:0000256" key="5">
    <source>
        <dbReference type="ARBA" id="ARBA00023239"/>
    </source>
</evidence>
<evidence type="ECO:0000256" key="4">
    <source>
        <dbReference type="ARBA" id="ARBA00022909"/>
    </source>
</evidence>
<keyword evidence="9" id="KW-1185">Reference proteome</keyword>
<dbReference type="InterPro" id="IPR043133">
    <property type="entry name" value="GTP-CH-I_C/QueF"/>
</dbReference>
<organism evidence="8 9">
    <name type="scientific">Sulfobacillus thermotolerans</name>
    <dbReference type="NCBI Taxonomy" id="338644"/>
    <lineage>
        <taxon>Bacteria</taxon>
        <taxon>Bacillati</taxon>
        <taxon>Bacillota</taxon>
        <taxon>Clostridia</taxon>
        <taxon>Eubacteriales</taxon>
        <taxon>Clostridiales Family XVII. Incertae Sedis</taxon>
        <taxon>Sulfobacillus</taxon>
    </lineage>
</organism>
<dbReference type="Gene3D" id="3.30.1130.10">
    <property type="match status" value="1"/>
</dbReference>
<evidence type="ECO:0000259" key="7">
    <source>
        <dbReference type="SMART" id="SM00905"/>
    </source>
</evidence>
<dbReference type="Pfam" id="PF02152">
    <property type="entry name" value="FolB"/>
    <property type="match status" value="1"/>
</dbReference>
<evidence type="ECO:0000313" key="8">
    <source>
        <dbReference type="EMBL" id="AUW92848.1"/>
    </source>
</evidence>
<dbReference type="PANTHER" id="PTHR42844:SF1">
    <property type="entry name" value="DIHYDRONEOPTERIN ALDOLASE 1-RELATED"/>
    <property type="match status" value="1"/>
</dbReference>
<dbReference type="Proteomes" id="UP000325292">
    <property type="component" value="Chromosome"/>
</dbReference>
<comment type="function">
    <text evidence="6">Catalyzes the conversion of 7,8-dihydroneopterin to 6-hydroxymethyl-7,8-dihydropterin.</text>
</comment>
<evidence type="ECO:0000256" key="6">
    <source>
        <dbReference type="RuleBase" id="RU362079"/>
    </source>
</evidence>
<evidence type="ECO:0000256" key="1">
    <source>
        <dbReference type="ARBA" id="ARBA00001353"/>
    </source>
</evidence>
<keyword evidence="5 6" id="KW-0456">Lyase</keyword>
<dbReference type="InterPro" id="IPR006157">
    <property type="entry name" value="FolB_dom"/>
</dbReference>
<evidence type="ECO:0000256" key="3">
    <source>
        <dbReference type="ARBA" id="ARBA00005708"/>
    </source>
</evidence>
<feature type="domain" description="Dihydroneopterin aldolase/epimerase" evidence="7">
    <location>
        <begin position="5"/>
        <end position="117"/>
    </location>
</feature>
<evidence type="ECO:0000256" key="2">
    <source>
        <dbReference type="ARBA" id="ARBA00005013"/>
    </source>
</evidence>
<dbReference type="NCBIfam" id="TIGR00526">
    <property type="entry name" value="folB_dom"/>
    <property type="match status" value="1"/>
</dbReference>
<reference evidence="8 9" key="1">
    <citation type="journal article" date="2019" name="Sci. Rep.">
        <title>Sulfobacillus thermotolerans: new insights into resistance and metabolic capacities of acidophilic chemolithotrophs.</title>
        <authorList>
            <person name="Panyushkina A.E."/>
            <person name="Babenko V.V."/>
            <person name="Nikitina A.S."/>
            <person name="Selezneva O.V."/>
            <person name="Tsaplina I.A."/>
            <person name="Letarova M.A."/>
            <person name="Kostryukova E.S."/>
            <person name="Letarov A.V."/>
        </authorList>
    </citation>
    <scope>NUCLEOTIDE SEQUENCE [LARGE SCALE GENOMIC DNA]</scope>
    <source>
        <strain evidence="8 9">Kr1</strain>
    </source>
</reference>
<comment type="catalytic activity">
    <reaction evidence="1 6">
        <text>7,8-dihydroneopterin = 6-hydroxymethyl-7,8-dihydropterin + glycolaldehyde</text>
        <dbReference type="Rhea" id="RHEA:10540"/>
        <dbReference type="ChEBI" id="CHEBI:17001"/>
        <dbReference type="ChEBI" id="CHEBI:17071"/>
        <dbReference type="ChEBI" id="CHEBI:44841"/>
        <dbReference type="EC" id="4.1.2.25"/>
    </reaction>
</comment>
<dbReference type="SMART" id="SM00905">
    <property type="entry name" value="FolB"/>
    <property type="match status" value="1"/>
</dbReference>
<dbReference type="NCBIfam" id="TIGR00525">
    <property type="entry name" value="folB"/>
    <property type="match status" value="1"/>
</dbReference>
<comment type="pathway">
    <text evidence="2 6">Cofactor biosynthesis; tetrahydrofolate biosynthesis; 2-amino-4-hydroxy-6-hydroxymethyl-7,8-dihydropteridine diphosphate from 7,8-dihydroneopterin triphosphate: step 3/4.</text>
</comment>
<name>A0ABM6RNB3_9FIRM</name>
<dbReference type="RefSeq" id="WP_158246332.1">
    <property type="nucleotide sequence ID" value="NZ_CP133983.1"/>
</dbReference>
<sequence>MSDWIRLKDLQYQAKHGALPHEKNIPQPFQVDVDIGLDTRSAALQDKLSETINYAMVVSRINHVMAAPPVNLLETLAQRIADEVLALPRVIAVRVRVRKMAPPVDGVLGHVEVEIWRDA</sequence>
<dbReference type="EC" id="4.1.2.25" evidence="6"/>
<gene>
    <name evidence="8" type="ORF">BXT84_01840</name>
</gene>
<dbReference type="PANTHER" id="PTHR42844">
    <property type="entry name" value="DIHYDRONEOPTERIN ALDOLASE 1-RELATED"/>
    <property type="match status" value="1"/>
</dbReference>
<comment type="similarity">
    <text evidence="3 6">Belongs to the DHNA family.</text>
</comment>
<dbReference type="InterPro" id="IPR006156">
    <property type="entry name" value="Dihydroneopterin_aldolase"/>
</dbReference>
<proteinExistence type="inferred from homology"/>
<evidence type="ECO:0000313" key="9">
    <source>
        <dbReference type="Proteomes" id="UP000325292"/>
    </source>
</evidence>